<dbReference type="InterPro" id="IPR036452">
    <property type="entry name" value="Ribo_hydro-like"/>
</dbReference>
<protein>
    <submittedName>
        <fullName evidence="4">Ribonucleoside hydrolase RihC</fullName>
    </submittedName>
</protein>
<dbReference type="OrthoDB" id="9797882at2"/>
<feature type="domain" description="Inosine/uridine-preferring nucleoside hydrolase" evidence="3">
    <location>
        <begin position="6"/>
        <end position="295"/>
    </location>
</feature>
<proteinExistence type="predicted"/>
<gene>
    <name evidence="4" type="ORF">X560_1979</name>
</gene>
<reference evidence="4 5" key="1">
    <citation type="journal article" date="2015" name="Genome Biol. Evol.">
        <title>Comparative Genomics of Listeria Sensu Lato: Genus-Wide Differences in Evolutionary Dynamics and the Progressive Gain of Complex, Potentially Pathogenicity-Related Traits through Lateral Gene Transfer.</title>
        <authorList>
            <person name="Chiara M."/>
            <person name="Caruso M."/>
            <person name="D'Erchia A.M."/>
            <person name="Manzari C."/>
            <person name="Fraccalvieri R."/>
            <person name="Goffredo E."/>
            <person name="Latorre L."/>
            <person name="Miccolupo A."/>
            <person name="Padalino I."/>
            <person name="Santagada G."/>
            <person name="Chiocco D."/>
            <person name="Pesole G."/>
            <person name="Horner D.S."/>
            <person name="Parisi A."/>
        </authorList>
    </citation>
    <scope>NUCLEOTIDE SEQUENCE [LARGE SCALE GENOMIC DNA]</scope>
    <source>
        <strain evidence="4 5">1991</strain>
    </source>
</reference>
<evidence type="ECO:0000313" key="4">
    <source>
        <dbReference type="EMBL" id="KMT58763.1"/>
    </source>
</evidence>
<evidence type="ECO:0000256" key="1">
    <source>
        <dbReference type="ARBA" id="ARBA00022801"/>
    </source>
</evidence>
<comment type="caution">
    <text evidence="4">The sequence shown here is derived from an EMBL/GenBank/DDBJ whole genome shotgun (WGS) entry which is preliminary data.</text>
</comment>
<dbReference type="NCBIfam" id="NF008036">
    <property type="entry name" value="PRK10768.1"/>
    <property type="match status" value="1"/>
</dbReference>
<sequence>MTQIPLIIDTDPGIDDAVALSFALFHPDVDLRLITTVAGNVSVSKTTANALKLVQYFDQDVPVARGCSEPLIKAFEDCADIHGESGMDGFDFGEIKKDALPIHAVEALRETILASEKKVTLMPIAALTNIALLFKMYPEVKENIAEIILMGGSLARGNTTTAAEFNIFTDPEAADIVFKAGIPLRMIGLDVTSTAVLMKEQIDQIKTLNRAGEMFGKLFSHYRGGSMKTGLKMHDVCAFAALVEPEIFTFQKTHVAIETGDGPANGMTVADLKMKYHQNTNASVALTVDVTRFREWFLETLARVK</sequence>
<dbReference type="SUPFAM" id="SSF53590">
    <property type="entry name" value="Nucleoside hydrolase"/>
    <property type="match status" value="1"/>
</dbReference>
<dbReference type="GO" id="GO:0006152">
    <property type="term" value="P:purine nucleoside catabolic process"/>
    <property type="evidence" value="ECO:0007669"/>
    <property type="project" value="TreeGrafter"/>
</dbReference>
<dbReference type="InterPro" id="IPR023186">
    <property type="entry name" value="IUNH"/>
</dbReference>
<dbReference type="PROSITE" id="PS01247">
    <property type="entry name" value="IUNH"/>
    <property type="match status" value="1"/>
</dbReference>
<name>A0A0J8GDA4_9LIST</name>
<dbReference type="InterPro" id="IPR001910">
    <property type="entry name" value="Inosine/uridine_hydrolase_dom"/>
</dbReference>
<dbReference type="InterPro" id="IPR015910">
    <property type="entry name" value="I/U_nuclsd_hydro_CS"/>
</dbReference>
<dbReference type="EMBL" id="AZHO01000024">
    <property type="protein sequence ID" value="KMT58763.1"/>
    <property type="molecule type" value="Genomic_DNA"/>
</dbReference>
<dbReference type="PANTHER" id="PTHR12304">
    <property type="entry name" value="INOSINE-URIDINE PREFERRING NUCLEOSIDE HYDROLASE"/>
    <property type="match status" value="1"/>
</dbReference>
<organism evidence="4 5">
    <name type="scientific">Listeria fleischmannii 1991</name>
    <dbReference type="NCBI Taxonomy" id="1430899"/>
    <lineage>
        <taxon>Bacteria</taxon>
        <taxon>Bacillati</taxon>
        <taxon>Bacillota</taxon>
        <taxon>Bacilli</taxon>
        <taxon>Bacillales</taxon>
        <taxon>Listeriaceae</taxon>
        <taxon>Listeria</taxon>
    </lineage>
</organism>
<evidence type="ECO:0000256" key="2">
    <source>
        <dbReference type="ARBA" id="ARBA00023295"/>
    </source>
</evidence>
<keyword evidence="1 4" id="KW-0378">Hydrolase</keyword>
<dbReference type="RefSeq" id="WP_007472315.1">
    <property type="nucleotide sequence ID" value="NZ_KQ130617.1"/>
</dbReference>
<dbReference type="PATRIC" id="fig|1430899.3.peg.2022"/>
<dbReference type="GO" id="GO:0045437">
    <property type="term" value="F:uridine nucleosidase activity"/>
    <property type="evidence" value="ECO:0007669"/>
    <property type="project" value="UniProtKB-ARBA"/>
</dbReference>
<dbReference type="GO" id="GO:0008477">
    <property type="term" value="F:purine nucleosidase activity"/>
    <property type="evidence" value="ECO:0007669"/>
    <property type="project" value="TreeGrafter"/>
</dbReference>
<dbReference type="Pfam" id="PF01156">
    <property type="entry name" value="IU_nuc_hydro"/>
    <property type="match status" value="1"/>
</dbReference>
<keyword evidence="5" id="KW-1185">Reference proteome</keyword>
<keyword evidence="2" id="KW-0326">Glycosidase</keyword>
<dbReference type="AlphaFoldDB" id="A0A0J8GDA4"/>
<evidence type="ECO:0000259" key="3">
    <source>
        <dbReference type="Pfam" id="PF01156"/>
    </source>
</evidence>
<accession>A0A0J8GDA4</accession>
<dbReference type="Proteomes" id="UP000052258">
    <property type="component" value="Unassembled WGS sequence"/>
</dbReference>
<evidence type="ECO:0000313" key="5">
    <source>
        <dbReference type="Proteomes" id="UP000052258"/>
    </source>
</evidence>
<dbReference type="Gene3D" id="3.90.245.10">
    <property type="entry name" value="Ribonucleoside hydrolase-like"/>
    <property type="match status" value="1"/>
</dbReference>
<dbReference type="CDD" id="cd02651">
    <property type="entry name" value="nuc_hydro_IU_UC_XIUA"/>
    <property type="match status" value="1"/>
</dbReference>
<dbReference type="GO" id="GO:0005829">
    <property type="term" value="C:cytosol"/>
    <property type="evidence" value="ECO:0007669"/>
    <property type="project" value="TreeGrafter"/>
</dbReference>
<dbReference type="PANTHER" id="PTHR12304:SF15">
    <property type="entry name" value="NON-SPECIFIC RIBONUCLEOSIDE HYDROLASE RIHC"/>
    <property type="match status" value="1"/>
</dbReference>